<sequence length="276" mass="29808">MIENPKRARKMLLFLCQLPVWEASLLLVVAPTLIAMAGPVVVRRRVDLLRLTTNNEIAGFKFATVGVIYAVILAFAIVAVWERYSEAETATTKEAGAAATLYRLAQGPEPAAVAARQALTAYLDSAIRDDWPAMAAETESRKTTAALNSLYDAILALPEILPRKAAAAPAMIGELDIITQARRTRLHLSEGIIPSMLWGILVCGALMTVAFTFFFGTENLSAQVAMTGILSSIVFMGLLVLVSFDHPFTGPVHASAQPLQAVIDDFGSDLLKHSRE</sequence>
<dbReference type="Pfam" id="PF14023">
    <property type="entry name" value="Bestrophin-like"/>
    <property type="match status" value="1"/>
</dbReference>
<dbReference type="Proteomes" id="UP000309061">
    <property type="component" value="Chromosome"/>
</dbReference>
<protein>
    <submittedName>
        <fullName evidence="2">DUF4239 domain-containing protein</fullName>
    </submittedName>
</protein>
<keyword evidence="1" id="KW-0472">Membrane</keyword>
<dbReference type="EMBL" id="CP046052">
    <property type="protein sequence ID" value="QGM45490.1"/>
    <property type="molecule type" value="Genomic_DNA"/>
</dbReference>
<name>A0A6B8KGE0_9HYPH</name>
<gene>
    <name evidence="2" type="ORF">H2LOC_007155</name>
</gene>
<keyword evidence="3" id="KW-1185">Reference proteome</keyword>
<accession>A0A6B8KGE0</accession>
<dbReference type="InterPro" id="IPR025333">
    <property type="entry name" value="DUF4239"/>
</dbReference>
<keyword evidence="1" id="KW-0812">Transmembrane</keyword>
<feature type="transmembrane region" description="Helical" evidence="1">
    <location>
        <begin position="57"/>
        <end position="81"/>
    </location>
</feature>
<dbReference type="AlphaFoldDB" id="A0A6B8KGE0"/>
<feature type="transmembrane region" description="Helical" evidence="1">
    <location>
        <begin position="192"/>
        <end position="216"/>
    </location>
</feature>
<proteinExistence type="predicted"/>
<keyword evidence="1" id="KW-1133">Transmembrane helix</keyword>
<feature type="transmembrane region" description="Helical" evidence="1">
    <location>
        <begin position="222"/>
        <end position="244"/>
    </location>
</feature>
<organism evidence="2 3">
    <name type="scientific">Methylocystis heyeri</name>
    <dbReference type="NCBI Taxonomy" id="391905"/>
    <lineage>
        <taxon>Bacteria</taxon>
        <taxon>Pseudomonadati</taxon>
        <taxon>Pseudomonadota</taxon>
        <taxon>Alphaproteobacteria</taxon>
        <taxon>Hyphomicrobiales</taxon>
        <taxon>Methylocystaceae</taxon>
        <taxon>Methylocystis</taxon>
    </lineage>
</organism>
<evidence type="ECO:0000313" key="2">
    <source>
        <dbReference type="EMBL" id="QGM45490.1"/>
    </source>
</evidence>
<evidence type="ECO:0000313" key="3">
    <source>
        <dbReference type="Proteomes" id="UP000309061"/>
    </source>
</evidence>
<evidence type="ECO:0000256" key="1">
    <source>
        <dbReference type="SAM" id="Phobius"/>
    </source>
</evidence>
<dbReference type="OrthoDB" id="797232at2"/>
<reference evidence="2 3" key="1">
    <citation type="submission" date="2019-11" db="EMBL/GenBank/DDBJ databases">
        <title>The genome sequence of Methylocystis heyeri.</title>
        <authorList>
            <person name="Oshkin I.Y."/>
            <person name="Miroshnikov K."/>
            <person name="Dedysh S.N."/>
        </authorList>
    </citation>
    <scope>NUCLEOTIDE SEQUENCE [LARGE SCALE GENOMIC DNA]</scope>
    <source>
        <strain evidence="2 3">H2</strain>
    </source>
</reference>
<dbReference type="KEGG" id="mhey:H2LOC_007155"/>
<feature type="transmembrane region" description="Helical" evidence="1">
    <location>
        <begin position="12"/>
        <end position="37"/>
    </location>
</feature>